<evidence type="ECO:0000313" key="3">
    <source>
        <dbReference type="Proteomes" id="UP001500301"/>
    </source>
</evidence>
<dbReference type="Proteomes" id="UP001500301">
    <property type="component" value="Unassembled WGS sequence"/>
</dbReference>
<feature type="transmembrane region" description="Helical" evidence="1">
    <location>
        <begin position="371"/>
        <end position="391"/>
    </location>
</feature>
<evidence type="ECO:0000313" key="2">
    <source>
        <dbReference type="EMBL" id="GAA3546738.1"/>
    </source>
</evidence>
<keyword evidence="1" id="KW-1133">Transmembrane helix</keyword>
<feature type="transmembrane region" description="Helical" evidence="1">
    <location>
        <begin position="119"/>
        <end position="136"/>
    </location>
</feature>
<name>A0ABP6W5D4_9ACTN</name>
<feature type="transmembrane region" description="Helical" evidence="1">
    <location>
        <begin position="341"/>
        <end position="359"/>
    </location>
</feature>
<feature type="transmembrane region" description="Helical" evidence="1">
    <location>
        <begin position="217"/>
        <end position="238"/>
    </location>
</feature>
<organism evidence="2 3">
    <name type="scientific">Nocardioides daeguensis</name>
    <dbReference type="NCBI Taxonomy" id="908359"/>
    <lineage>
        <taxon>Bacteria</taxon>
        <taxon>Bacillati</taxon>
        <taxon>Actinomycetota</taxon>
        <taxon>Actinomycetes</taxon>
        <taxon>Propionibacteriales</taxon>
        <taxon>Nocardioidaceae</taxon>
        <taxon>Nocardioides</taxon>
    </lineage>
</organism>
<keyword evidence="1" id="KW-0812">Transmembrane</keyword>
<accession>A0ABP6W5D4</accession>
<dbReference type="EMBL" id="BAABBB010000020">
    <property type="protein sequence ID" value="GAA3546738.1"/>
    <property type="molecule type" value="Genomic_DNA"/>
</dbReference>
<dbReference type="RefSeq" id="WP_218236987.1">
    <property type="nucleotide sequence ID" value="NZ_BAABBB010000020.1"/>
</dbReference>
<feature type="transmembrane region" description="Helical" evidence="1">
    <location>
        <begin position="74"/>
        <end position="107"/>
    </location>
</feature>
<reference evidence="3" key="1">
    <citation type="journal article" date="2019" name="Int. J. Syst. Evol. Microbiol.">
        <title>The Global Catalogue of Microorganisms (GCM) 10K type strain sequencing project: providing services to taxonomists for standard genome sequencing and annotation.</title>
        <authorList>
            <consortium name="The Broad Institute Genomics Platform"/>
            <consortium name="The Broad Institute Genome Sequencing Center for Infectious Disease"/>
            <person name="Wu L."/>
            <person name="Ma J."/>
        </authorList>
    </citation>
    <scope>NUCLEOTIDE SEQUENCE [LARGE SCALE GENOMIC DNA]</scope>
    <source>
        <strain evidence="3">JCM 17460</strain>
    </source>
</reference>
<proteinExistence type="predicted"/>
<keyword evidence="1" id="KW-0472">Membrane</keyword>
<protein>
    <recommendedName>
        <fullName evidence="4">Glycosyltransferase RgtA/B/C/D-like domain-containing protein</fullName>
    </recommendedName>
</protein>
<evidence type="ECO:0008006" key="4">
    <source>
        <dbReference type="Google" id="ProtNLM"/>
    </source>
</evidence>
<keyword evidence="3" id="KW-1185">Reference proteome</keyword>
<sequence>MSVLSTPCPAVVPASHGAAGWAPAWLAAALVCLARAPYLTAPATPDEGGFLLVASQWRPGTSLYGDYWVDRPPLLLVVHGVAAGLGGVVALRAIGLVAVTASVFLAVSIARQAGVRSTAPVVIAAAFLTTPLFGALEIDGELLAVPLVLAGVLALVRACTADTQETTAADVARWAAAAGAAAAGAAMIKQNAVDVFVVAVVLLATARTRSRVRAGRLGVLFLSGAAATTLAVLGYAALRGTGPSGLWDAVVSFRLQAASVIRSSASDATPRRLVTLTQAAVLSAAPLVIGVMTLRAAGACEAAGADVGGVGGIGRVPDLRWPALALLGWEVASIAGGGSFWLHYLVVLVPGMVLAAVAAGQRPARLRRTTIVALTVAVVSGAVSLMTVSYLPSANGSDAKVARYLTAHATRGDTAVVAFGHPDILWDAGLSSPYPELWSLPVRVRDPRLAEFGAVLASPRAPTWVVVNGTGLATWGVDATSAQQTLDARYHPVAAEGSYVIWRR</sequence>
<gene>
    <name evidence="2" type="ORF">GCM10022263_37340</name>
</gene>
<comment type="caution">
    <text evidence="2">The sequence shown here is derived from an EMBL/GenBank/DDBJ whole genome shotgun (WGS) entry which is preliminary data.</text>
</comment>
<evidence type="ECO:0000256" key="1">
    <source>
        <dbReference type="SAM" id="Phobius"/>
    </source>
</evidence>